<dbReference type="AlphaFoldDB" id="A0A9X3D1Q4"/>
<name>A0A9X3D1Q4_9ACTN</name>
<protein>
    <submittedName>
        <fullName evidence="1">Uncharacterized protein</fullName>
    </submittedName>
</protein>
<accession>A0A9X3D1Q4</accession>
<dbReference type="EMBL" id="JAPKFM010000003">
    <property type="protein sequence ID" value="MCX2963213.1"/>
    <property type="molecule type" value="Genomic_DNA"/>
</dbReference>
<comment type="caution">
    <text evidence="1">The sequence shown here is derived from an EMBL/GenBank/DDBJ whole genome shotgun (WGS) entry which is preliminary data.</text>
</comment>
<sequence length="72" mass="7966">MRNRDAVSFSRFNGVTALTCEPPPTRRSRAGRRTAVTLATSDIVPAATHLFDTYDSFGDVQAACEQFMLEIQ</sequence>
<evidence type="ECO:0000313" key="2">
    <source>
        <dbReference type="Proteomes" id="UP001143347"/>
    </source>
</evidence>
<reference evidence="1" key="1">
    <citation type="submission" date="2022-10" db="EMBL/GenBank/DDBJ databases">
        <title>WGS of marine actinomycetes from Thailand.</title>
        <authorList>
            <person name="Thawai C."/>
        </authorList>
    </citation>
    <scope>NUCLEOTIDE SEQUENCE</scope>
    <source>
        <strain evidence="1">SW21</strain>
    </source>
</reference>
<organism evidence="1 2">
    <name type="scientific">Gordonia aquimaris</name>
    <dbReference type="NCBI Taxonomy" id="2984863"/>
    <lineage>
        <taxon>Bacteria</taxon>
        <taxon>Bacillati</taxon>
        <taxon>Actinomycetota</taxon>
        <taxon>Actinomycetes</taxon>
        <taxon>Mycobacteriales</taxon>
        <taxon>Gordoniaceae</taxon>
        <taxon>Gordonia</taxon>
    </lineage>
</organism>
<keyword evidence="2" id="KW-1185">Reference proteome</keyword>
<gene>
    <name evidence="1" type="ORF">OSB52_03810</name>
</gene>
<dbReference type="Proteomes" id="UP001143347">
    <property type="component" value="Unassembled WGS sequence"/>
</dbReference>
<evidence type="ECO:0000313" key="1">
    <source>
        <dbReference type="EMBL" id="MCX2963213.1"/>
    </source>
</evidence>
<proteinExistence type="predicted"/>